<dbReference type="Gene3D" id="2.60.40.4130">
    <property type="match status" value="1"/>
</dbReference>
<feature type="domain" description="Dockerin" evidence="2">
    <location>
        <begin position="619"/>
        <end position="684"/>
    </location>
</feature>
<feature type="chain" id="PRO_5010294802" description="Dockerin domain-containing protein" evidence="1">
    <location>
        <begin position="30"/>
        <end position="686"/>
    </location>
</feature>
<comment type="caution">
    <text evidence="3">The sequence shown here is derived from an EMBL/GenBank/DDBJ whole genome shotgun (WGS) entry which is preliminary data.</text>
</comment>
<organism evidence="3 4">
    <name type="scientific">Pseudoalteromonas amylolytica</name>
    <dbReference type="NCBI Taxonomy" id="1859457"/>
    <lineage>
        <taxon>Bacteria</taxon>
        <taxon>Pseudomonadati</taxon>
        <taxon>Pseudomonadota</taxon>
        <taxon>Gammaproteobacteria</taxon>
        <taxon>Alteromonadales</taxon>
        <taxon>Pseudoalteromonadaceae</taxon>
        <taxon>Pseudoalteromonas</taxon>
    </lineage>
</organism>
<reference evidence="3 4" key="1">
    <citation type="submission" date="2016-09" db="EMBL/GenBank/DDBJ databases">
        <title>Pseudoalteromonas amylolytica sp. nov., isolated from the surface seawater.</title>
        <authorList>
            <person name="Wu Y.-H."/>
            <person name="Cheng H."/>
            <person name="Jin X.-B."/>
            <person name="Wang C.-S."/>
            <person name="Xu X.-W."/>
        </authorList>
    </citation>
    <scope>NUCLEOTIDE SEQUENCE [LARGE SCALE GENOMIC DNA]</scope>
    <source>
        <strain evidence="3 4">JW1</strain>
    </source>
</reference>
<evidence type="ECO:0000313" key="3">
    <source>
        <dbReference type="EMBL" id="OHU91591.1"/>
    </source>
</evidence>
<gene>
    <name evidence="3" type="ORF">BET10_12350</name>
</gene>
<dbReference type="InterPro" id="IPR036439">
    <property type="entry name" value="Dockerin_dom_sf"/>
</dbReference>
<dbReference type="GO" id="GO:0000272">
    <property type="term" value="P:polysaccharide catabolic process"/>
    <property type="evidence" value="ECO:0007669"/>
    <property type="project" value="InterPro"/>
</dbReference>
<dbReference type="RefSeq" id="WP_070985506.1">
    <property type="nucleotide sequence ID" value="NZ_MKJU01000025.1"/>
</dbReference>
<dbReference type="PROSITE" id="PS51766">
    <property type="entry name" value="DOCKERIN"/>
    <property type="match status" value="1"/>
</dbReference>
<dbReference type="OrthoDB" id="6091599at2"/>
<dbReference type="InterPro" id="IPR016134">
    <property type="entry name" value="Dockerin_dom"/>
</dbReference>
<keyword evidence="1" id="KW-0732">Signal</keyword>
<proteinExistence type="predicted"/>
<protein>
    <recommendedName>
        <fullName evidence="2">Dockerin domain-containing protein</fullName>
    </recommendedName>
</protein>
<name>A0A1S1MWJ2_9GAMM</name>
<evidence type="ECO:0000259" key="2">
    <source>
        <dbReference type="PROSITE" id="PS51766"/>
    </source>
</evidence>
<keyword evidence="4" id="KW-1185">Reference proteome</keyword>
<dbReference type="AlphaFoldDB" id="A0A1S1MWJ2"/>
<sequence>MITLPRILCSVLTPILATSAVTLSLMAHAATPTPDGDEATVYRTFSVYTSSIPISTALNNGHILVSWMEYLGDSGGGELRIYAKRVQQDGSATGTSIVLTIDQWTRVSTANPLYSVVEQADGTLIFTWSSKESGLERVYAQRFSATGSSIGSKFLVSQPSEHSANDPYVETFSDGRFMIAWAGQPTSNDTQHIYARYFNADGSPDGNVFQVDVDAGNFQGTDPIIRKFANDSFIVSWRAGNGGYIVNTQRLSAGGSKEGPLDSITTPDDRVLYDNATLANGNYVVTWNEASDIYAKVYNSDGTTNIDKFRVNIDVDGMQIYPNVASTSDSGFVIAWSGDGVFAQKFHLDGSRDGEEFRMNQSTSGVFHAPSVVKTRNNGFVTSWRVFNSSGNRDTAYRIRKFIGDALPVDLNSDFSNLPNQLYQGDSITMNIDVSGENLYGVDAVLTLDNTNTLKITDASYADFIDENDSIGPPSQFTNGQWLGARSLKAPDSPKTDQGTFATVVLSTDQAGTANLTLRTQLVDQQGTLLLDKTSTHAITVKEALRVTGNVAHLVTNGNYDGVRVYINGVLVHINADGSFEAHTKPGEAIIRIEINGFLPAEKTLQLAESDLSTELGAITLVGGDANNDEQINISDLTLLLAAYRSTKADGPNYVSTADYNRDEQINIQDLTILGSNYGKSGPQGL</sequence>
<dbReference type="Proteomes" id="UP000179786">
    <property type="component" value="Unassembled WGS sequence"/>
</dbReference>
<evidence type="ECO:0000256" key="1">
    <source>
        <dbReference type="SAM" id="SignalP"/>
    </source>
</evidence>
<evidence type="ECO:0000313" key="4">
    <source>
        <dbReference type="Proteomes" id="UP000179786"/>
    </source>
</evidence>
<feature type="signal peptide" evidence="1">
    <location>
        <begin position="1"/>
        <end position="29"/>
    </location>
</feature>
<dbReference type="EMBL" id="MKJU01000025">
    <property type="protein sequence ID" value="OHU91591.1"/>
    <property type="molecule type" value="Genomic_DNA"/>
</dbReference>
<accession>A0A1S1MWJ2</accession>
<dbReference type="GO" id="GO:0004553">
    <property type="term" value="F:hydrolase activity, hydrolyzing O-glycosyl compounds"/>
    <property type="evidence" value="ECO:0007669"/>
    <property type="project" value="InterPro"/>
</dbReference>
<dbReference type="STRING" id="1859457.BET10_12350"/>
<dbReference type="SUPFAM" id="SSF63446">
    <property type="entry name" value="Type I dockerin domain"/>
    <property type="match status" value="1"/>
</dbReference>
<dbReference type="InterPro" id="IPR002105">
    <property type="entry name" value="Dockerin_1_rpt"/>
</dbReference>
<dbReference type="Pfam" id="PF00404">
    <property type="entry name" value="Dockerin_1"/>
    <property type="match status" value="1"/>
</dbReference>